<dbReference type="GO" id="GO:0005506">
    <property type="term" value="F:iron ion binding"/>
    <property type="evidence" value="ECO:0007669"/>
    <property type="project" value="InterPro"/>
</dbReference>
<organism evidence="2 3">
    <name type="scientific">Candidatus Terasakiella magnetica</name>
    <dbReference type="NCBI Taxonomy" id="1867952"/>
    <lineage>
        <taxon>Bacteria</taxon>
        <taxon>Pseudomonadati</taxon>
        <taxon>Pseudomonadota</taxon>
        <taxon>Alphaproteobacteria</taxon>
        <taxon>Rhodospirillales</taxon>
        <taxon>Terasakiellaceae</taxon>
        <taxon>Terasakiella</taxon>
    </lineage>
</organism>
<gene>
    <name evidence="2" type="ORF">MTBPR1_10403</name>
</gene>
<dbReference type="Gene3D" id="1.20.120.10">
    <property type="entry name" value="Cytochrome c/b562"/>
    <property type="match status" value="1"/>
</dbReference>
<evidence type="ECO:0000256" key="1">
    <source>
        <dbReference type="SAM" id="SignalP"/>
    </source>
</evidence>
<feature type="signal peptide" evidence="1">
    <location>
        <begin position="1"/>
        <end position="19"/>
    </location>
</feature>
<dbReference type="RefSeq" id="WP_069185860.1">
    <property type="nucleotide sequence ID" value="NZ_FLYE01000001.1"/>
</dbReference>
<dbReference type="GO" id="GO:0020037">
    <property type="term" value="F:heme binding"/>
    <property type="evidence" value="ECO:0007669"/>
    <property type="project" value="InterPro"/>
</dbReference>
<dbReference type="InterPro" id="IPR010980">
    <property type="entry name" value="Cyt_c/b562"/>
</dbReference>
<proteinExistence type="predicted"/>
<dbReference type="EMBL" id="FLYE01000001">
    <property type="protein sequence ID" value="SCA55156.1"/>
    <property type="molecule type" value="Genomic_DNA"/>
</dbReference>
<dbReference type="OrthoDB" id="7359798at2"/>
<dbReference type="GO" id="GO:0009055">
    <property type="term" value="F:electron transfer activity"/>
    <property type="evidence" value="ECO:0007669"/>
    <property type="project" value="InterPro"/>
</dbReference>
<sequence length="172" mass="19125">MKRLGIVVLSLIFSFQASADEREVITIPSEIKALFLGEMRTHLDNLNEITLAVASGDFKSAAFVAKNKMGFGHSVREIMTVQGKSEEEIEEKLAQLRKKHGTSDHPGRGMGRYMPEEVRELGRAFHKAAEHFANVADTVKNPPTVADYQRVFTALSETIDVCSACHSSYRVE</sequence>
<accession>A0A1C3RD02</accession>
<dbReference type="GO" id="GO:0022900">
    <property type="term" value="P:electron transport chain"/>
    <property type="evidence" value="ECO:0007669"/>
    <property type="project" value="InterPro"/>
</dbReference>
<evidence type="ECO:0000313" key="3">
    <source>
        <dbReference type="Proteomes" id="UP000231658"/>
    </source>
</evidence>
<name>A0A1C3RD02_9PROT</name>
<protein>
    <recommendedName>
        <fullName evidence="4">Cytochrome c</fullName>
    </recommendedName>
</protein>
<reference evidence="2 3" key="1">
    <citation type="submission" date="2016-07" db="EMBL/GenBank/DDBJ databases">
        <authorList>
            <person name="Lefevre C.T."/>
        </authorList>
    </citation>
    <scope>NUCLEOTIDE SEQUENCE [LARGE SCALE GENOMIC DNA]</scope>
    <source>
        <strain evidence="2">PR1</strain>
    </source>
</reference>
<dbReference type="AlphaFoldDB" id="A0A1C3RD02"/>
<keyword evidence="1" id="KW-0732">Signal</keyword>
<evidence type="ECO:0008006" key="4">
    <source>
        <dbReference type="Google" id="ProtNLM"/>
    </source>
</evidence>
<dbReference type="STRING" id="1867952.MTBPR1_10403"/>
<keyword evidence="3" id="KW-1185">Reference proteome</keyword>
<dbReference type="SUPFAM" id="SSF47175">
    <property type="entry name" value="Cytochromes"/>
    <property type="match status" value="1"/>
</dbReference>
<evidence type="ECO:0000313" key="2">
    <source>
        <dbReference type="EMBL" id="SCA55156.1"/>
    </source>
</evidence>
<dbReference type="Proteomes" id="UP000231658">
    <property type="component" value="Unassembled WGS sequence"/>
</dbReference>
<feature type="chain" id="PRO_5008680614" description="Cytochrome c" evidence="1">
    <location>
        <begin position="20"/>
        <end position="172"/>
    </location>
</feature>